<dbReference type="SMART" id="SM00343">
    <property type="entry name" value="ZnF_C2HC"/>
    <property type="match status" value="2"/>
</dbReference>
<evidence type="ECO:0000313" key="4">
    <source>
        <dbReference type="Proteomes" id="UP000324897"/>
    </source>
</evidence>
<dbReference type="EMBL" id="RWGY01000007">
    <property type="protein sequence ID" value="TVU38188.1"/>
    <property type="molecule type" value="Genomic_DNA"/>
</dbReference>
<reference evidence="3 4" key="1">
    <citation type="journal article" date="2019" name="Sci. Rep.">
        <title>A high-quality genome of Eragrostis curvula grass provides insights into Poaceae evolution and supports new strategies to enhance forage quality.</title>
        <authorList>
            <person name="Carballo J."/>
            <person name="Santos B.A.C.M."/>
            <person name="Zappacosta D."/>
            <person name="Garbus I."/>
            <person name="Selva J.P."/>
            <person name="Gallo C.A."/>
            <person name="Diaz A."/>
            <person name="Albertini E."/>
            <person name="Caccamo M."/>
            <person name="Echenique V."/>
        </authorList>
    </citation>
    <scope>NUCLEOTIDE SEQUENCE [LARGE SCALE GENOMIC DNA]</scope>
    <source>
        <strain evidence="4">cv. Victoria</strain>
        <tissue evidence="3">Leaf</tissue>
    </source>
</reference>
<dbReference type="Gramene" id="TVU38188">
    <property type="protein sequence ID" value="TVU38188"/>
    <property type="gene ID" value="EJB05_11544"/>
</dbReference>
<evidence type="ECO:0000313" key="3">
    <source>
        <dbReference type="EMBL" id="TVU38188.1"/>
    </source>
</evidence>
<evidence type="ECO:0000256" key="1">
    <source>
        <dbReference type="SAM" id="MobiDB-lite"/>
    </source>
</evidence>
<dbReference type="GO" id="GO:0008270">
    <property type="term" value="F:zinc ion binding"/>
    <property type="evidence" value="ECO:0007669"/>
    <property type="project" value="InterPro"/>
</dbReference>
<dbReference type="InterPro" id="IPR036875">
    <property type="entry name" value="Znf_CCHC_sf"/>
</dbReference>
<feature type="domain" description="CCHC-type" evidence="2">
    <location>
        <begin position="257"/>
        <end position="273"/>
    </location>
</feature>
<dbReference type="Gene3D" id="4.10.60.10">
    <property type="entry name" value="Zinc finger, CCHC-type"/>
    <property type="match status" value="1"/>
</dbReference>
<gene>
    <name evidence="3" type="ORF">EJB05_11544</name>
</gene>
<feature type="compositionally biased region" description="Acidic residues" evidence="1">
    <location>
        <begin position="624"/>
        <end position="635"/>
    </location>
</feature>
<protein>
    <recommendedName>
        <fullName evidence="2">CCHC-type domain-containing protein</fullName>
    </recommendedName>
</protein>
<dbReference type="SUPFAM" id="SSF57756">
    <property type="entry name" value="Retrovirus zinc finger-like domains"/>
    <property type="match status" value="1"/>
</dbReference>
<organism evidence="3 4">
    <name type="scientific">Eragrostis curvula</name>
    <name type="common">weeping love grass</name>
    <dbReference type="NCBI Taxonomy" id="38414"/>
    <lineage>
        <taxon>Eukaryota</taxon>
        <taxon>Viridiplantae</taxon>
        <taxon>Streptophyta</taxon>
        <taxon>Embryophyta</taxon>
        <taxon>Tracheophyta</taxon>
        <taxon>Spermatophyta</taxon>
        <taxon>Magnoliopsida</taxon>
        <taxon>Liliopsida</taxon>
        <taxon>Poales</taxon>
        <taxon>Poaceae</taxon>
        <taxon>PACMAD clade</taxon>
        <taxon>Chloridoideae</taxon>
        <taxon>Eragrostideae</taxon>
        <taxon>Eragrostidinae</taxon>
        <taxon>Eragrostis</taxon>
    </lineage>
</organism>
<evidence type="ECO:0000259" key="2">
    <source>
        <dbReference type="SMART" id="SM00343"/>
    </source>
</evidence>
<dbReference type="PANTHER" id="PTHR33075:SF7">
    <property type="entry name" value="OS02G0303350 PROTEIN"/>
    <property type="match status" value="1"/>
</dbReference>
<dbReference type="PANTHER" id="PTHR33075">
    <property type="entry name" value="OS02G0499800 PROTEIN"/>
    <property type="match status" value="1"/>
</dbReference>
<dbReference type="InterPro" id="IPR001878">
    <property type="entry name" value="Znf_CCHC"/>
</dbReference>
<accession>A0A5J9VQU0</accession>
<dbReference type="InterPro" id="IPR056018">
    <property type="entry name" value="DUF7597"/>
</dbReference>
<feature type="non-terminal residue" evidence="3">
    <location>
        <position position="1"/>
    </location>
</feature>
<feature type="region of interest" description="Disordered" evidence="1">
    <location>
        <begin position="377"/>
        <end position="398"/>
    </location>
</feature>
<dbReference type="AlphaFoldDB" id="A0A5J9VQU0"/>
<dbReference type="Proteomes" id="UP000324897">
    <property type="component" value="Chromosome 4"/>
</dbReference>
<dbReference type="Pfam" id="PF24530">
    <property type="entry name" value="DUF7597"/>
    <property type="match status" value="1"/>
</dbReference>
<name>A0A5J9VQU0_9POAL</name>
<sequence>MALPDLDFRPGRGVQSAILGRFGLPVTLSDFPNGKPFFLVVSFDRCKYRLNNHSVGLILQATVGGSVADFRPEQIDDRCFKVAFSSKSVGFHIFNLRSYECKQYKLFFHLWNPLRSDWLRKDSNHASLETSPWRLVGKKGKSTPLTYAQVVQMDNSILTGANAIPIGKSGHNLQKEPAVHSHPSVFDRLEFPRTSVFDRLGNASVHPAPQSEKQLGVGKVSDSSNGAGFLNFKNKRAGYSNSSWATAKVNTSLSILICSNCLRSGHHKARCRNKIRCRLCSTEGHIAFFCNSPPNRSGFTPKAQVTDCFRKVDGSINTKGWFSKPIPLTGEAGPSGPPKYLCFAELPWVQKVMEVQETASSPSSPVILDTTLHLGTKNPAEAETPPPPQQHCSSPSPVQAAISPIGEMAYQGADPEPFLPPGFDRVAVQDRDIKVRAVFSRAQLQHEDFAIVHIVPMPQGQVHFSNIRSVILEFLQFKRIRVRDIQPSCLGQALVRFDYGYDRDLMVHSGSQDYGNVSFRFEEHDRGRNWRAVDFNRECWLMLMGFPLDYRTTQNIQSAINTFGRVTSWDDDRSCLTRIIVRAKVLDLKKVPHFIIVSEMEGFKGHSWTVQCEIIQQRLLDVQPADEDPDPDSDPENWPYDFHGYGQHGPAPWQPEENAAEDQNNNQQPLNWGLWPQQQVPDAAPAAQEAQNDPIIQEEQVVHQQQPLQEFDLNIQQVEEMEVEQVAVQDAQIQGIQGENQAGGQAEQHMQPEPIPALPVDLNNPVDLVQPVDEPDDAFIEMNDFVNMLMEEHEMNELGQNDEVDQPEQLDGGQISFNVSQQPMVSDPSVNMMPNLNIQEQPPAQVQQQLNPHPVNLHMNELYPAFPMGQELEEMLQPPHVLQQQPENMQLNPQNQNEVPQPMNMPQGPFNMNLHAGMALMQQSDVDPVFANRLRQENDKINADI</sequence>
<feature type="compositionally biased region" description="Low complexity" evidence="1">
    <location>
        <begin position="654"/>
        <end position="669"/>
    </location>
</feature>
<dbReference type="OrthoDB" id="696643at2759"/>
<proteinExistence type="predicted"/>
<dbReference type="GO" id="GO:0003676">
    <property type="term" value="F:nucleic acid binding"/>
    <property type="evidence" value="ECO:0007669"/>
    <property type="project" value="InterPro"/>
</dbReference>
<comment type="caution">
    <text evidence="3">The sequence shown here is derived from an EMBL/GenBank/DDBJ whole genome shotgun (WGS) entry which is preliminary data.</text>
</comment>
<feature type="domain" description="CCHC-type" evidence="2">
    <location>
        <begin position="276"/>
        <end position="292"/>
    </location>
</feature>
<keyword evidence="4" id="KW-1185">Reference proteome</keyword>
<feature type="region of interest" description="Disordered" evidence="1">
    <location>
        <begin position="624"/>
        <end position="670"/>
    </location>
</feature>